<evidence type="ECO:0000256" key="3">
    <source>
        <dbReference type="RuleBase" id="RU000363"/>
    </source>
</evidence>
<dbReference type="PANTHER" id="PTHR43115:SF4">
    <property type="entry name" value="DEHYDROGENASE_REDUCTASE SDR FAMILY MEMBER 11"/>
    <property type="match status" value="1"/>
</dbReference>
<dbReference type="InParanoid" id="A0A482WF96"/>
<evidence type="ECO:0000256" key="1">
    <source>
        <dbReference type="ARBA" id="ARBA00006484"/>
    </source>
</evidence>
<evidence type="ECO:0008006" key="6">
    <source>
        <dbReference type="Google" id="ProtNLM"/>
    </source>
</evidence>
<name>A0A482WF96_LAOST</name>
<evidence type="ECO:0000313" key="4">
    <source>
        <dbReference type="EMBL" id="RZF32199.1"/>
    </source>
</evidence>
<keyword evidence="2" id="KW-0560">Oxidoreductase</keyword>
<protein>
    <recommendedName>
        <fullName evidence="6">Farnesol dehydrogenase-like</fullName>
    </recommendedName>
</protein>
<dbReference type="OrthoDB" id="1933717at2759"/>
<proteinExistence type="inferred from homology"/>
<dbReference type="SMR" id="A0A482WF96"/>
<dbReference type="InterPro" id="IPR036291">
    <property type="entry name" value="NAD(P)-bd_dom_sf"/>
</dbReference>
<dbReference type="EMBL" id="QKKF02037473">
    <property type="protein sequence ID" value="RZF32199.1"/>
    <property type="molecule type" value="Genomic_DNA"/>
</dbReference>
<dbReference type="FunFam" id="3.40.50.720:FF:000047">
    <property type="entry name" value="NADP-dependent L-serine/L-allo-threonine dehydrogenase"/>
    <property type="match status" value="1"/>
</dbReference>
<comment type="similarity">
    <text evidence="1 3">Belongs to the short-chain dehydrogenases/reductases (SDR) family.</text>
</comment>
<sequence length="257" mass="27833">MDKWSGRVAVVTGASSGIGEAIAESLVEHGMTVVALARREERLKSLAEKLQGKKGKLHPLKTDITKTEDITTALEWIERNVGSIHVLVNNAGIVIKKSFLELEDEDLLRVFNVNLVSLSIMTARVLKTMESANIELGHIFNMSSINGHISHPLPEFVSYFASKRAVNAVSEGIRSEIAASGLKVKVTNLSPGVVATEMLSNVGLDKLPPGFLPMLQPKDVVDALVYALSTPPNVIVSELTIQPMGETIYRPPPPLPQ</sequence>
<comment type="caution">
    <text evidence="4">The sequence shown here is derived from an EMBL/GenBank/DDBJ whole genome shotgun (WGS) entry which is preliminary data.</text>
</comment>
<evidence type="ECO:0000256" key="2">
    <source>
        <dbReference type="ARBA" id="ARBA00023002"/>
    </source>
</evidence>
<dbReference type="FunCoup" id="A0A482WF96">
    <property type="interactions" value="199"/>
</dbReference>
<dbReference type="PRINTS" id="PR00080">
    <property type="entry name" value="SDRFAMILY"/>
</dbReference>
<keyword evidence="5" id="KW-1185">Reference proteome</keyword>
<dbReference type="Gene3D" id="3.40.50.720">
    <property type="entry name" value="NAD(P)-binding Rossmann-like Domain"/>
    <property type="match status" value="1"/>
</dbReference>
<evidence type="ECO:0000313" key="5">
    <source>
        <dbReference type="Proteomes" id="UP000291343"/>
    </source>
</evidence>
<dbReference type="InterPro" id="IPR002347">
    <property type="entry name" value="SDR_fam"/>
</dbReference>
<reference evidence="4 5" key="1">
    <citation type="journal article" date="2017" name="Gigascience">
        <title>Genome sequence of the small brown planthopper, Laodelphax striatellus.</title>
        <authorList>
            <person name="Zhu J."/>
            <person name="Jiang F."/>
            <person name="Wang X."/>
            <person name="Yang P."/>
            <person name="Bao Y."/>
            <person name="Zhao W."/>
            <person name="Wang W."/>
            <person name="Lu H."/>
            <person name="Wang Q."/>
            <person name="Cui N."/>
            <person name="Li J."/>
            <person name="Chen X."/>
            <person name="Luo L."/>
            <person name="Yu J."/>
            <person name="Kang L."/>
            <person name="Cui F."/>
        </authorList>
    </citation>
    <scope>NUCLEOTIDE SEQUENCE [LARGE SCALE GENOMIC DNA]</scope>
    <source>
        <strain evidence="4">Lst14</strain>
    </source>
</reference>
<gene>
    <name evidence="4" type="ORF">LSTR_LSTR004062</name>
</gene>
<dbReference type="Proteomes" id="UP000291343">
    <property type="component" value="Unassembled WGS sequence"/>
</dbReference>
<dbReference type="Pfam" id="PF00106">
    <property type="entry name" value="adh_short"/>
    <property type="match status" value="1"/>
</dbReference>
<organism evidence="4 5">
    <name type="scientific">Laodelphax striatellus</name>
    <name type="common">Small brown planthopper</name>
    <name type="synonym">Delphax striatella</name>
    <dbReference type="NCBI Taxonomy" id="195883"/>
    <lineage>
        <taxon>Eukaryota</taxon>
        <taxon>Metazoa</taxon>
        <taxon>Ecdysozoa</taxon>
        <taxon>Arthropoda</taxon>
        <taxon>Hexapoda</taxon>
        <taxon>Insecta</taxon>
        <taxon>Pterygota</taxon>
        <taxon>Neoptera</taxon>
        <taxon>Paraneoptera</taxon>
        <taxon>Hemiptera</taxon>
        <taxon>Auchenorrhyncha</taxon>
        <taxon>Fulgoroidea</taxon>
        <taxon>Delphacidae</taxon>
        <taxon>Criomorphinae</taxon>
        <taxon>Laodelphax</taxon>
    </lineage>
</organism>
<accession>A0A482WF96</accession>
<dbReference type="AlphaFoldDB" id="A0A482WF96"/>
<dbReference type="PRINTS" id="PR00081">
    <property type="entry name" value="GDHRDH"/>
</dbReference>
<dbReference type="SUPFAM" id="SSF51735">
    <property type="entry name" value="NAD(P)-binding Rossmann-fold domains"/>
    <property type="match status" value="1"/>
</dbReference>
<dbReference type="STRING" id="195883.A0A482WF96"/>
<dbReference type="PANTHER" id="PTHR43115">
    <property type="entry name" value="DEHYDROGENASE/REDUCTASE SDR FAMILY MEMBER 11"/>
    <property type="match status" value="1"/>
</dbReference>
<dbReference type="GO" id="GO:0016616">
    <property type="term" value="F:oxidoreductase activity, acting on the CH-OH group of donors, NAD or NADP as acceptor"/>
    <property type="evidence" value="ECO:0007669"/>
    <property type="project" value="UniProtKB-ARBA"/>
</dbReference>